<feature type="domain" description="Response regulatory" evidence="6">
    <location>
        <begin position="2"/>
        <end position="116"/>
    </location>
</feature>
<dbReference type="RefSeq" id="WP_036188844.1">
    <property type="nucleotide sequence ID" value="NZ_JMQN01000040.1"/>
</dbReference>
<dbReference type="Gene3D" id="6.10.250.690">
    <property type="match status" value="1"/>
</dbReference>
<dbReference type="STRING" id="1232683.ADIMK_2578"/>
<sequence length="222" mass="24970">MRILLIEDNTELANAISEYFGHIGHPLDWCESAESAEKLLAYQSFEMLILDINLPGKSGFQLLKQLRAKGDEIPVLVLTARAEVDDRVSALDIGADDYMVKPFDFRELAARCRALLRRERGSASNQIVCGNLSYDASTAAVTLHGAQIDLRHREIQLLELLLNNLDHVLTKEQIADRLYRFDEAYTPNAIEQVLTRLRKKLAGSSLHIKTIRGLGYLAHVDD</sequence>
<evidence type="ECO:0000256" key="2">
    <source>
        <dbReference type="ARBA" id="ARBA00023125"/>
    </source>
</evidence>
<dbReference type="SUPFAM" id="SSF52172">
    <property type="entry name" value="CheY-like"/>
    <property type="match status" value="1"/>
</dbReference>
<dbReference type="InterPro" id="IPR036388">
    <property type="entry name" value="WH-like_DNA-bd_sf"/>
</dbReference>
<organism evidence="8 9">
    <name type="scientific">Marinobacterium lacunae</name>
    <dbReference type="NCBI Taxonomy" id="1232683"/>
    <lineage>
        <taxon>Bacteria</taxon>
        <taxon>Pseudomonadati</taxon>
        <taxon>Pseudomonadota</taxon>
        <taxon>Gammaproteobacteria</taxon>
        <taxon>Oceanospirillales</taxon>
        <taxon>Oceanospirillaceae</taxon>
        <taxon>Marinobacterium</taxon>
    </lineage>
</organism>
<dbReference type="EMBL" id="JMQN01000040">
    <property type="protein sequence ID" value="KEA63054.1"/>
    <property type="molecule type" value="Genomic_DNA"/>
</dbReference>
<dbReference type="GO" id="GO:0032993">
    <property type="term" value="C:protein-DNA complex"/>
    <property type="evidence" value="ECO:0007669"/>
    <property type="project" value="TreeGrafter"/>
</dbReference>
<keyword evidence="3" id="KW-0804">Transcription</keyword>
<gene>
    <name evidence="8" type="ORF">ADIMK_2578</name>
</gene>
<dbReference type="InterPro" id="IPR001789">
    <property type="entry name" value="Sig_transdc_resp-reg_receiver"/>
</dbReference>
<keyword evidence="4" id="KW-0597">Phosphoprotein</keyword>
<dbReference type="InterPro" id="IPR011006">
    <property type="entry name" value="CheY-like_superfamily"/>
</dbReference>
<dbReference type="PATRIC" id="fig|1232683.4.peg.2529"/>
<dbReference type="InterPro" id="IPR001867">
    <property type="entry name" value="OmpR/PhoB-type_DNA-bd"/>
</dbReference>
<comment type="caution">
    <text evidence="8">The sequence shown here is derived from an EMBL/GenBank/DDBJ whole genome shotgun (WGS) entry which is preliminary data.</text>
</comment>
<evidence type="ECO:0000313" key="8">
    <source>
        <dbReference type="EMBL" id="KEA63054.1"/>
    </source>
</evidence>
<dbReference type="GO" id="GO:0000156">
    <property type="term" value="F:phosphorelay response regulator activity"/>
    <property type="evidence" value="ECO:0007669"/>
    <property type="project" value="TreeGrafter"/>
</dbReference>
<dbReference type="Gene3D" id="1.10.10.10">
    <property type="entry name" value="Winged helix-like DNA-binding domain superfamily/Winged helix DNA-binding domain"/>
    <property type="match status" value="1"/>
</dbReference>
<evidence type="ECO:0000313" key="9">
    <source>
        <dbReference type="Proteomes" id="UP000028252"/>
    </source>
</evidence>
<dbReference type="PANTHER" id="PTHR48111">
    <property type="entry name" value="REGULATOR OF RPOS"/>
    <property type="match status" value="1"/>
</dbReference>
<evidence type="ECO:0000256" key="3">
    <source>
        <dbReference type="ARBA" id="ARBA00023163"/>
    </source>
</evidence>
<dbReference type="CDD" id="cd00383">
    <property type="entry name" value="trans_reg_C"/>
    <property type="match status" value="1"/>
</dbReference>
<accession>A0A081FWZ9</accession>
<keyword evidence="2 5" id="KW-0238">DNA-binding</keyword>
<evidence type="ECO:0000256" key="5">
    <source>
        <dbReference type="PROSITE-ProRule" id="PRU01091"/>
    </source>
</evidence>
<keyword evidence="1" id="KW-0805">Transcription regulation</keyword>
<dbReference type="Gene3D" id="3.40.50.2300">
    <property type="match status" value="1"/>
</dbReference>
<dbReference type="PROSITE" id="PS51755">
    <property type="entry name" value="OMPR_PHOB"/>
    <property type="match status" value="1"/>
</dbReference>
<protein>
    <submittedName>
        <fullName evidence="8">Two-component system regulatory protein</fullName>
    </submittedName>
</protein>
<dbReference type="AlphaFoldDB" id="A0A081FWZ9"/>
<evidence type="ECO:0000259" key="6">
    <source>
        <dbReference type="PROSITE" id="PS50110"/>
    </source>
</evidence>
<dbReference type="GO" id="GO:0006355">
    <property type="term" value="P:regulation of DNA-templated transcription"/>
    <property type="evidence" value="ECO:0007669"/>
    <property type="project" value="InterPro"/>
</dbReference>
<dbReference type="Pfam" id="PF00072">
    <property type="entry name" value="Response_reg"/>
    <property type="match status" value="1"/>
</dbReference>
<proteinExistence type="predicted"/>
<evidence type="ECO:0000256" key="1">
    <source>
        <dbReference type="ARBA" id="ARBA00023015"/>
    </source>
</evidence>
<dbReference type="eggNOG" id="COG0745">
    <property type="taxonomic scope" value="Bacteria"/>
</dbReference>
<reference evidence="8 9" key="1">
    <citation type="submission" date="2014-04" db="EMBL/GenBank/DDBJ databases">
        <title>Marinobacterium kochiensis sp. nov., isolated from sediment sample collected from Kochi backwaters in Kerala, India.</title>
        <authorList>
            <person name="Singh A."/>
            <person name="Pinnaka A.K."/>
        </authorList>
    </citation>
    <scope>NUCLEOTIDE SEQUENCE [LARGE SCALE GENOMIC DNA]</scope>
    <source>
        <strain evidence="8 9">AK27</strain>
    </source>
</reference>
<feature type="modified residue" description="4-aspartylphosphate" evidence="4">
    <location>
        <position position="51"/>
    </location>
</feature>
<dbReference type="InterPro" id="IPR039420">
    <property type="entry name" value="WalR-like"/>
</dbReference>
<dbReference type="PROSITE" id="PS50110">
    <property type="entry name" value="RESPONSE_REGULATORY"/>
    <property type="match status" value="1"/>
</dbReference>
<dbReference type="CDD" id="cd17624">
    <property type="entry name" value="REC_OmpR_PmrA-like"/>
    <property type="match status" value="1"/>
</dbReference>
<feature type="domain" description="OmpR/PhoB-type" evidence="7">
    <location>
        <begin position="124"/>
        <end position="220"/>
    </location>
</feature>
<dbReference type="Pfam" id="PF00486">
    <property type="entry name" value="Trans_reg_C"/>
    <property type="match status" value="1"/>
</dbReference>
<feature type="DNA-binding region" description="OmpR/PhoB-type" evidence="5">
    <location>
        <begin position="124"/>
        <end position="220"/>
    </location>
</feature>
<dbReference type="PANTHER" id="PTHR48111:SF67">
    <property type="entry name" value="TRANSCRIPTIONAL REGULATORY PROTEIN TCTD"/>
    <property type="match status" value="1"/>
</dbReference>
<evidence type="ECO:0000256" key="4">
    <source>
        <dbReference type="PROSITE-ProRule" id="PRU00169"/>
    </source>
</evidence>
<dbReference type="OrthoDB" id="9802426at2"/>
<dbReference type="SMART" id="SM00862">
    <property type="entry name" value="Trans_reg_C"/>
    <property type="match status" value="1"/>
</dbReference>
<evidence type="ECO:0000259" key="7">
    <source>
        <dbReference type="PROSITE" id="PS51755"/>
    </source>
</evidence>
<dbReference type="Proteomes" id="UP000028252">
    <property type="component" value="Unassembled WGS sequence"/>
</dbReference>
<dbReference type="SMART" id="SM00448">
    <property type="entry name" value="REC"/>
    <property type="match status" value="1"/>
</dbReference>
<dbReference type="GO" id="GO:0000976">
    <property type="term" value="F:transcription cis-regulatory region binding"/>
    <property type="evidence" value="ECO:0007669"/>
    <property type="project" value="TreeGrafter"/>
</dbReference>
<dbReference type="GO" id="GO:0005829">
    <property type="term" value="C:cytosol"/>
    <property type="evidence" value="ECO:0007669"/>
    <property type="project" value="TreeGrafter"/>
</dbReference>
<name>A0A081FWZ9_9GAMM</name>
<keyword evidence="9" id="KW-1185">Reference proteome</keyword>